<comment type="caution">
    <text evidence="2">The sequence shown here is derived from an EMBL/GenBank/DDBJ whole genome shotgun (WGS) entry which is preliminary data.</text>
</comment>
<dbReference type="EMBL" id="JAPDFR010000003">
    <property type="protein sequence ID" value="KAK0387816.1"/>
    <property type="molecule type" value="Genomic_DNA"/>
</dbReference>
<dbReference type="Proteomes" id="UP001175261">
    <property type="component" value="Unassembled WGS sequence"/>
</dbReference>
<dbReference type="AlphaFoldDB" id="A0AA39GII5"/>
<proteinExistence type="predicted"/>
<name>A0AA39GII5_SARSR</name>
<feature type="compositionally biased region" description="Pro residues" evidence="1">
    <location>
        <begin position="1"/>
        <end position="11"/>
    </location>
</feature>
<evidence type="ECO:0000313" key="2">
    <source>
        <dbReference type="EMBL" id="KAK0387816.1"/>
    </source>
</evidence>
<evidence type="ECO:0000313" key="3">
    <source>
        <dbReference type="Proteomes" id="UP001175261"/>
    </source>
</evidence>
<evidence type="ECO:0000256" key="1">
    <source>
        <dbReference type="SAM" id="MobiDB-lite"/>
    </source>
</evidence>
<organism evidence="2 3">
    <name type="scientific">Sarocladium strictum</name>
    <name type="common">Black bundle disease fungus</name>
    <name type="synonym">Acremonium strictum</name>
    <dbReference type="NCBI Taxonomy" id="5046"/>
    <lineage>
        <taxon>Eukaryota</taxon>
        <taxon>Fungi</taxon>
        <taxon>Dikarya</taxon>
        <taxon>Ascomycota</taxon>
        <taxon>Pezizomycotina</taxon>
        <taxon>Sordariomycetes</taxon>
        <taxon>Hypocreomycetidae</taxon>
        <taxon>Hypocreales</taxon>
        <taxon>Sarocladiaceae</taxon>
        <taxon>Sarocladium</taxon>
    </lineage>
</organism>
<keyword evidence="3" id="KW-1185">Reference proteome</keyword>
<accession>A0AA39GII5</accession>
<gene>
    <name evidence="2" type="ORF">NLU13_4061</name>
</gene>
<sequence length="61" mass="6568">MSPPAHPPHLLPVPTEQPIHPSPKQRNMFVPGTKCPTCAARGKEVWVIPGRLCGQCGTPCD</sequence>
<reference evidence="2" key="1">
    <citation type="submission" date="2022-10" db="EMBL/GenBank/DDBJ databases">
        <title>Determination and structural analysis of whole genome sequence of Sarocladium strictum F4-1.</title>
        <authorList>
            <person name="Hu L."/>
            <person name="Jiang Y."/>
        </authorList>
    </citation>
    <scope>NUCLEOTIDE SEQUENCE</scope>
    <source>
        <strain evidence="2">F4-1</strain>
    </source>
</reference>
<feature type="region of interest" description="Disordered" evidence="1">
    <location>
        <begin position="1"/>
        <end position="26"/>
    </location>
</feature>
<protein>
    <submittedName>
        <fullName evidence="2">Uncharacterized protein</fullName>
    </submittedName>
</protein>